<dbReference type="AlphaFoldDB" id="A0A285X3Z7"/>
<dbReference type="InterPro" id="IPR002048">
    <property type="entry name" value="EF_hand_dom"/>
</dbReference>
<dbReference type="PROSITE" id="PS00018">
    <property type="entry name" value="EF_HAND_1"/>
    <property type="match status" value="2"/>
</dbReference>
<accession>A0A285X3Z7</accession>
<keyword evidence="5" id="KW-1185">Reference proteome</keyword>
<evidence type="ECO:0000256" key="1">
    <source>
        <dbReference type="SAM" id="SignalP"/>
    </source>
</evidence>
<dbReference type="RefSeq" id="WP_097055700.1">
    <property type="nucleotide sequence ID" value="NZ_OCMF01000001.1"/>
</dbReference>
<dbReference type="GO" id="GO:0005509">
    <property type="term" value="F:calcium ion binding"/>
    <property type="evidence" value="ECO:0007669"/>
    <property type="project" value="InterPro"/>
</dbReference>
<dbReference type="Pfam" id="PF23951">
    <property type="entry name" value="DUF7282"/>
    <property type="match status" value="1"/>
</dbReference>
<dbReference type="Proteomes" id="UP000219193">
    <property type="component" value="Unassembled WGS sequence"/>
</dbReference>
<reference evidence="5" key="1">
    <citation type="submission" date="2017-09" db="EMBL/GenBank/DDBJ databases">
        <authorList>
            <person name="Varghese N."/>
            <person name="Submissions S."/>
        </authorList>
    </citation>
    <scope>NUCLEOTIDE SEQUENCE [LARGE SCALE GENOMIC DNA]</scope>
    <source>
        <strain evidence="5">CGMCC 1.12641</strain>
    </source>
</reference>
<dbReference type="InterPro" id="IPR011992">
    <property type="entry name" value="EF-hand-dom_pair"/>
</dbReference>
<dbReference type="InterPro" id="IPR018247">
    <property type="entry name" value="EF_Hand_1_Ca_BS"/>
</dbReference>
<dbReference type="EMBL" id="OCMF01000001">
    <property type="protein sequence ID" value="SOC80008.1"/>
    <property type="molecule type" value="Genomic_DNA"/>
</dbReference>
<dbReference type="Gene3D" id="1.10.238.10">
    <property type="entry name" value="EF-hand"/>
    <property type="match status" value="1"/>
</dbReference>
<dbReference type="OrthoDB" id="975117at2"/>
<feature type="signal peptide" evidence="1">
    <location>
        <begin position="1"/>
        <end position="27"/>
    </location>
</feature>
<dbReference type="InterPro" id="IPR055706">
    <property type="entry name" value="Slg1/2_DUF7282"/>
</dbReference>
<evidence type="ECO:0000259" key="3">
    <source>
        <dbReference type="Pfam" id="PF23951"/>
    </source>
</evidence>
<sequence length="313" mass="36184">MKTQLPLKKILLGAGLFFLLVGINSCSDDDEPEPLIQQILIDDHQNLSGNTVVVRKIVVNQDSFLTAVKVEDENSADFIASPVLLTAGTHINTKLTFYDNAIKNAGNGQKITVKLYADNQDEGIKGVWDATDEPIMNLIQGIMKKTVTVHSEYDPFHFFDNNNNGLLDLQEVSLSYPDNFAGLWDSDNDGNLTMEEFYWTTFLNTDVDFDFSIGKEEWDEGYSSMYSNWAEDNFTLFDESHNNFLDNDEWNKIFEESQWFITYDSDHNGLISREEWNNGLLGDWDLDHDGNIDEDEFNNYWPHVQKWIEYYEW</sequence>
<feature type="chain" id="PRO_5012741426" evidence="1">
    <location>
        <begin position="28"/>
        <end position="313"/>
    </location>
</feature>
<protein>
    <submittedName>
        <fullName evidence="4">EF hand</fullName>
    </submittedName>
</protein>
<feature type="domain" description="EF-hand" evidence="2">
    <location>
        <begin position="285"/>
        <end position="298"/>
    </location>
</feature>
<evidence type="ECO:0000313" key="5">
    <source>
        <dbReference type="Proteomes" id="UP000219193"/>
    </source>
</evidence>
<proteinExistence type="predicted"/>
<gene>
    <name evidence="4" type="ORF">SAMN06296241_1550</name>
</gene>
<dbReference type="Pfam" id="PF13202">
    <property type="entry name" value="EF-hand_5"/>
    <property type="match status" value="2"/>
</dbReference>
<feature type="domain" description="EF-hand" evidence="2">
    <location>
        <begin position="258"/>
        <end position="278"/>
    </location>
</feature>
<keyword evidence="1" id="KW-0732">Signal</keyword>
<feature type="domain" description="DUF7282" evidence="3">
    <location>
        <begin position="44"/>
        <end position="137"/>
    </location>
</feature>
<name>A0A285X3Z7_9FLAO</name>
<evidence type="ECO:0000313" key="4">
    <source>
        <dbReference type="EMBL" id="SOC80008.1"/>
    </source>
</evidence>
<evidence type="ECO:0000259" key="2">
    <source>
        <dbReference type="Pfam" id="PF13202"/>
    </source>
</evidence>
<organism evidence="4 5">
    <name type="scientific">Salinimicrobium sediminis</name>
    <dbReference type="NCBI Taxonomy" id="1343891"/>
    <lineage>
        <taxon>Bacteria</taxon>
        <taxon>Pseudomonadati</taxon>
        <taxon>Bacteroidota</taxon>
        <taxon>Flavobacteriia</taxon>
        <taxon>Flavobacteriales</taxon>
        <taxon>Flavobacteriaceae</taxon>
        <taxon>Salinimicrobium</taxon>
    </lineage>
</organism>
<dbReference type="SUPFAM" id="SSF47473">
    <property type="entry name" value="EF-hand"/>
    <property type="match status" value="1"/>
</dbReference>